<accession>A0A1E2V9V5</accession>
<dbReference type="EMBL" id="MDTQ01000001">
    <property type="protein sequence ID" value="ODC03606.1"/>
    <property type="molecule type" value="Genomic_DNA"/>
</dbReference>
<proteinExistence type="inferred from homology"/>
<dbReference type="Pfam" id="PF02472">
    <property type="entry name" value="ExbD"/>
    <property type="match status" value="1"/>
</dbReference>
<sequence>MRRRHLQGQDQDEAEVNLTPMLDVVFIMLIFFIVTTSFVNETGIDVSRPQASTAQAQTGSQVLVAISDKGEVWADGQRLALGAVGAEVSRMVARQPGSQVIIQADEKASTGDLVAVMDRLRAAGIEQMSLAAAPGMK</sequence>
<dbReference type="GO" id="GO:0022857">
    <property type="term" value="F:transmembrane transporter activity"/>
    <property type="evidence" value="ECO:0007669"/>
    <property type="project" value="InterPro"/>
</dbReference>
<protein>
    <submittedName>
        <fullName evidence="9">Biopolymer transporter ExbD</fullName>
    </submittedName>
</protein>
<evidence type="ECO:0000256" key="3">
    <source>
        <dbReference type="ARBA" id="ARBA00022475"/>
    </source>
</evidence>
<feature type="transmembrane region" description="Helical" evidence="8">
    <location>
        <begin position="21"/>
        <end position="39"/>
    </location>
</feature>
<evidence type="ECO:0000256" key="7">
    <source>
        <dbReference type="RuleBase" id="RU003879"/>
    </source>
</evidence>
<dbReference type="GO" id="GO:0005886">
    <property type="term" value="C:plasma membrane"/>
    <property type="evidence" value="ECO:0007669"/>
    <property type="project" value="UniProtKB-SubCell"/>
</dbReference>
<reference evidence="9 10" key="1">
    <citation type="submission" date="2016-08" db="EMBL/GenBank/DDBJ databases">
        <authorList>
            <person name="Seilhamer J.J."/>
        </authorList>
    </citation>
    <scope>NUCLEOTIDE SEQUENCE [LARGE SCALE GENOMIC DNA]</scope>
    <source>
        <strain evidence="9 10">PH27A</strain>
    </source>
</reference>
<evidence type="ECO:0000256" key="4">
    <source>
        <dbReference type="ARBA" id="ARBA00022692"/>
    </source>
</evidence>
<dbReference type="STRING" id="197479.BFW38_08665"/>
<gene>
    <name evidence="9" type="ORF">BFW38_08665</name>
</gene>
<dbReference type="GO" id="GO:0015031">
    <property type="term" value="P:protein transport"/>
    <property type="evidence" value="ECO:0007669"/>
    <property type="project" value="UniProtKB-KW"/>
</dbReference>
<evidence type="ECO:0000256" key="1">
    <source>
        <dbReference type="ARBA" id="ARBA00004162"/>
    </source>
</evidence>
<keyword evidence="4 7" id="KW-0812">Transmembrane</keyword>
<evidence type="ECO:0000256" key="8">
    <source>
        <dbReference type="SAM" id="Phobius"/>
    </source>
</evidence>
<evidence type="ECO:0000256" key="6">
    <source>
        <dbReference type="ARBA" id="ARBA00023136"/>
    </source>
</evidence>
<organism evidence="9 10">
    <name type="scientific">Terasakiispira papahanaumokuakeensis</name>
    <dbReference type="NCBI Taxonomy" id="197479"/>
    <lineage>
        <taxon>Bacteria</taxon>
        <taxon>Pseudomonadati</taxon>
        <taxon>Pseudomonadota</taxon>
        <taxon>Gammaproteobacteria</taxon>
        <taxon>Oceanospirillales</taxon>
        <taxon>Terasakiispira</taxon>
    </lineage>
</organism>
<comment type="subcellular location">
    <subcellularLocation>
        <location evidence="1">Cell membrane</location>
        <topology evidence="1">Single-pass membrane protein</topology>
    </subcellularLocation>
    <subcellularLocation>
        <location evidence="7">Cell membrane</location>
        <topology evidence="7">Single-pass type II membrane protein</topology>
    </subcellularLocation>
</comment>
<evidence type="ECO:0000256" key="2">
    <source>
        <dbReference type="ARBA" id="ARBA00005811"/>
    </source>
</evidence>
<keyword evidence="5 8" id="KW-1133">Transmembrane helix</keyword>
<dbReference type="InterPro" id="IPR003400">
    <property type="entry name" value="ExbD"/>
</dbReference>
<name>A0A1E2V9V5_9GAMM</name>
<comment type="caution">
    <text evidence="9">The sequence shown here is derived from an EMBL/GenBank/DDBJ whole genome shotgun (WGS) entry which is preliminary data.</text>
</comment>
<evidence type="ECO:0000313" key="10">
    <source>
        <dbReference type="Proteomes" id="UP000094291"/>
    </source>
</evidence>
<dbReference type="RefSeq" id="WP_068998022.1">
    <property type="nucleotide sequence ID" value="NZ_MDTQ01000001.1"/>
</dbReference>
<evidence type="ECO:0000313" key="9">
    <source>
        <dbReference type="EMBL" id="ODC03606.1"/>
    </source>
</evidence>
<dbReference type="Proteomes" id="UP000094291">
    <property type="component" value="Unassembled WGS sequence"/>
</dbReference>
<keyword evidence="10" id="KW-1185">Reference proteome</keyword>
<dbReference type="AlphaFoldDB" id="A0A1E2V9V5"/>
<dbReference type="OrthoDB" id="9793581at2"/>
<dbReference type="PANTHER" id="PTHR30558">
    <property type="entry name" value="EXBD MEMBRANE COMPONENT OF PMF-DRIVEN MACROMOLECULE IMPORT SYSTEM"/>
    <property type="match status" value="1"/>
</dbReference>
<dbReference type="Gene3D" id="3.30.420.270">
    <property type="match status" value="1"/>
</dbReference>
<keyword evidence="7" id="KW-0813">Transport</keyword>
<keyword evidence="7" id="KW-0653">Protein transport</keyword>
<keyword evidence="3" id="KW-1003">Cell membrane</keyword>
<keyword evidence="6 8" id="KW-0472">Membrane</keyword>
<evidence type="ECO:0000256" key="5">
    <source>
        <dbReference type="ARBA" id="ARBA00022989"/>
    </source>
</evidence>
<comment type="similarity">
    <text evidence="2 7">Belongs to the ExbD/TolR family.</text>
</comment>
<dbReference type="PANTHER" id="PTHR30558:SF13">
    <property type="entry name" value="BIOPOLYMER TRANSPORT PROTEIN EXBD2"/>
    <property type="match status" value="1"/>
</dbReference>